<dbReference type="GO" id="GO:0006364">
    <property type="term" value="P:rRNA processing"/>
    <property type="evidence" value="ECO:0007669"/>
    <property type="project" value="UniProtKB-UniRule"/>
</dbReference>
<dbReference type="GO" id="GO:0005737">
    <property type="term" value="C:cytoplasm"/>
    <property type="evidence" value="ECO:0007669"/>
    <property type="project" value="UniProtKB-SubCell"/>
</dbReference>
<evidence type="ECO:0000256" key="6">
    <source>
        <dbReference type="ARBA" id="ARBA00022833"/>
    </source>
</evidence>
<evidence type="ECO:0000256" key="5">
    <source>
        <dbReference type="ARBA" id="ARBA00022801"/>
    </source>
</evidence>
<dbReference type="GO" id="GO:0008270">
    <property type="term" value="F:zinc ion binding"/>
    <property type="evidence" value="ECO:0007669"/>
    <property type="project" value="UniProtKB-UniRule"/>
</dbReference>
<dbReference type="InterPro" id="IPR002036">
    <property type="entry name" value="YbeY"/>
</dbReference>
<sequence>MLWSRASYRLMKNNSKNKMSQFDIIINQEYSAWENLSFDIEKVTRETILHTLENLHFSLREGEVSVILANDEMLHHLNKTYRHQDKSTNVLSFGYGKKALDAGILGDIFLSFETVERESIKQKKTFHNHYIHLIIHGILHLLGYDHEYEDDARKMENIEIEILESLNISNPYMAL</sequence>
<evidence type="ECO:0000256" key="4">
    <source>
        <dbReference type="ARBA" id="ARBA00022759"/>
    </source>
</evidence>
<keyword evidence="7" id="KW-0698">rRNA processing</keyword>
<evidence type="ECO:0000256" key="1">
    <source>
        <dbReference type="ARBA" id="ARBA00010875"/>
    </source>
</evidence>
<comment type="function">
    <text evidence="7">Single strand-specific metallo-endoribonuclease involved in late-stage 70S ribosome quality control and in maturation of the 3' terminus of the 16S rRNA.</text>
</comment>
<feature type="binding site" evidence="7">
    <location>
        <position position="140"/>
    </location>
    <ligand>
        <name>Zn(2+)</name>
        <dbReference type="ChEBI" id="CHEBI:29105"/>
        <note>catalytic</note>
    </ligand>
</feature>
<evidence type="ECO:0000313" key="9">
    <source>
        <dbReference type="Proteomes" id="UP000036771"/>
    </source>
</evidence>
<dbReference type="Gene3D" id="3.40.390.30">
    <property type="entry name" value="Metalloproteases ('zincins'), catalytic domain"/>
    <property type="match status" value="1"/>
</dbReference>
<dbReference type="SUPFAM" id="SSF55486">
    <property type="entry name" value="Metalloproteases ('zincins'), catalytic domain"/>
    <property type="match status" value="1"/>
</dbReference>
<organism evidence="8 9">
    <name type="scientific">Caedimonas varicaedens</name>
    <dbReference type="NCBI Taxonomy" id="1629334"/>
    <lineage>
        <taxon>Bacteria</taxon>
        <taxon>Pseudomonadati</taxon>
        <taxon>Pseudomonadota</taxon>
        <taxon>Alphaproteobacteria</taxon>
        <taxon>Holosporales</taxon>
        <taxon>Caedimonadaceae</taxon>
        <taxon>Caedimonas</taxon>
    </lineage>
</organism>
<feature type="binding site" evidence="7">
    <location>
        <position position="136"/>
    </location>
    <ligand>
        <name>Zn(2+)</name>
        <dbReference type="ChEBI" id="CHEBI:29105"/>
        <note>catalytic</note>
    </ligand>
</feature>
<accession>A0A0K8MDY8</accession>
<evidence type="ECO:0000256" key="3">
    <source>
        <dbReference type="ARBA" id="ARBA00022723"/>
    </source>
</evidence>
<keyword evidence="7" id="KW-0963">Cytoplasm</keyword>
<dbReference type="EMBL" id="BBVC01000085">
    <property type="protein sequence ID" value="GAO98746.1"/>
    <property type="molecule type" value="Genomic_DNA"/>
</dbReference>
<keyword evidence="4 7" id="KW-0255">Endonuclease</keyword>
<evidence type="ECO:0000313" key="8">
    <source>
        <dbReference type="EMBL" id="GAO98746.1"/>
    </source>
</evidence>
<keyword evidence="9" id="KW-1185">Reference proteome</keyword>
<comment type="subcellular location">
    <subcellularLocation>
        <location evidence="7">Cytoplasm</location>
    </subcellularLocation>
</comment>
<protein>
    <recommendedName>
        <fullName evidence="7">Endoribonuclease YbeY</fullName>
        <ecNumber evidence="7">3.1.-.-</ecNumber>
    </recommendedName>
</protein>
<name>A0A0K8MDY8_9PROT</name>
<gene>
    <name evidence="7 8" type="primary">ybeY</name>
    <name evidence="8" type="ORF">Cva_01414</name>
</gene>
<dbReference type="Proteomes" id="UP000036771">
    <property type="component" value="Unassembled WGS sequence"/>
</dbReference>
<dbReference type="NCBIfam" id="TIGR00043">
    <property type="entry name" value="rRNA maturation RNase YbeY"/>
    <property type="match status" value="1"/>
</dbReference>
<dbReference type="PANTHER" id="PTHR46986">
    <property type="entry name" value="ENDORIBONUCLEASE YBEY, CHLOROPLASTIC"/>
    <property type="match status" value="1"/>
</dbReference>
<dbReference type="AlphaFoldDB" id="A0A0K8MDY8"/>
<dbReference type="EC" id="3.1.-.-" evidence="7"/>
<evidence type="ECO:0000256" key="7">
    <source>
        <dbReference type="HAMAP-Rule" id="MF_00009"/>
    </source>
</evidence>
<comment type="caution">
    <text evidence="8">The sequence shown here is derived from an EMBL/GenBank/DDBJ whole genome shotgun (WGS) entry which is preliminary data.</text>
</comment>
<dbReference type="InterPro" id="IPR023091">
    <property type="entry name" value="MetalPrtase_cat_dom_sf_prd"/>
</dbReference>
<keyword evidence="3 7" id="KW-0479">Metal-binding</keyword>
<dbReference type="GO" id="GO:0004521">
    <property type="term" value="F:RNA endonuclease activity"/>
    <property type="evidence" value="ECO:0007669"/>
    <property type="project" value="UniProtKB-UniRule"/>
</dbReference>
<dbReference type="GO" id="GO:0004222">
    <property type="term" value="F:metalloendopeptidase activity"/>
    <property type="evidence" value="ECO:0007669"/>
    <property type="project" value="InterPro"/>
</dbReference>
<keyword evidence="2 7" id="KW-0540">Nuclease</keyword>
<proteinExistence type="inferred from homology"/>
<dbReference type="Pfam" id="PF02130">
    <property type="entry name" value="YbeY"/>
    <property type="match status" value="1"/>
</dbReference>
<comment type="similarity">
    <text evidence="1 7">Belongs to the endoribonuclease YbeY family.</text>
</comment>
<comment type="cofactor">
    <cofactor evidence="7">
        <name>Zn(2+)</name>
        <dbReference type="ChEBI" id="CHEBI:29105"/>
    </cofactor>
    <text evidence="7">Binds 1 zinc ion.</text>
</comment>
<feature type="binding site" evidence="7">
    <location>
        <position position="146"/>
    </location>
    <ligand>
        <name>Zn(2+)</name>
        <dbReference type="ChEBI" id="CHEBI:29105"/>
        <note>catalytic</note>
    </ligand>
</feature>
<keyword evidence="6 7" id="KW-0862">Zinc</keyword>
<dbReference type="HAMAP" id="MF_00009">
    <property type="entry name" value="Endoribonucl_YbeY"/>
    <property type="match status" value="1"/>
</dbReference>
<keyword evidence="7" id="KW-0690">Ribosome biogenesis</keyword>
<dbReference type="PROSITE" id="PS01306">
    <property type="entry name" value="UPF0054"/>
    <property type="match status" value="1"/>
</dbReference>
<evidence type="ECO:0000256" key="2">
    <source>
        <dbReference type="ARBA" id="ARBA00022722"/>
    </source>
</evidence>
<dbReference type="InterPro" id="IPR020549">
    <property type="entry name" value="YbeY_CS"/>
</dbReference>
<dbReference type="STRING" id="1629334.Cva_01414"/>
<dbReference type="PANTHER" id="PTHR46986:SF1">
    <property type="entry name" value="ENDORIBONUCLEASE YBEY, CHLOROPLASTIC"/>
    <property type="match status" value="1"/>
</dbReference>
<keyword evidence="5 7" id="KW-0378">Hydrolase</keyword>
<reference evidence="8 9" key="1">
    <citation type="submission" date="2015-03" db="EMBL/GenBank/DDBJ databases">
        <title>Caedibacter varicaedens, whole genome shotgun sequence.</title>
        <authorList>
            <person name="Suzuki H."/>
            <person name="Dapper A.L."/>
            <person name="Gibson A.K."/>
            <person name="Jackson C."/>
            <person name="Lee H."/>
            <person name="Pejaver V.R."/>
            <person name="Doak T."/>
            <person name="Lynch M."/>
        </authorList>
    </citation>
    <scope>NUCLEOTIDE SEQUENCE [LARGE SCALE GENOMIC DNA]</scope>
</reference>